<proteinExistence type="predicted"/>
<evidence type="ECO:0000313" key="2">
    <source>
        <dbReference type="EMBL" id="KAG0257398.1"/>
    </source>
</evidence>
<feature type="compositionally biased region" description="Polar residues" evidence="1">
    <location>
        <begin position="120"/>
        <end position="140"/>
    </location>
</feature>
<feature type="compositionally biased region" description="Polar residues" evidence="1">
    <location>
        <begin position="62"/>
        <end position="71"/>
    </location>
</feature>
<feature type="compositionally biased region" description="Low complexity" evidence="1">
    <location>
        <begin position="195"/>
        <end position="213"/>
    </location>
</feature>
<sequence length="213" mass="21762">MNNPPTDHTNTAATKPSTMDTIKDKTATLVEKVTGRPHGHHDTTGLHEPTGLHDPTGIHDPTGQQTNATSRTVHDPAHLRDNKQNVPPHAGSTAAGTAIPRESAMDRAAYQQQYGQNIAGTNQPAAAATDPNTAQSSVDPRNQAATTTAPGSSAAGTAIPHGSAVDRAAYQKQYGQGTAGSNQPAAATTDPRYQTTTSTAPGSSAAGTAIPHG</sequence>
<feature type="compositionally biased region" description="Polar residues" evidence="1">
    <location>
        <begin position="173"/>
        <end position="194"/>
    </location>
</feature>
<reference evidence="2" key="1">
    <citation type="journal article" date="2020" name="Fungal Divers.">
        <title>Resolving the Mortierellaceae phylogeny through synthesis of multi-gene phylogenetics and phylogenomics.</title>
        <authorList>
            <person name="Vandepol N."/>
            <person name="Liber J."/>
            <person name="Desiro A."/>
            <person name="Na H."/>
            <person name="Kennedy M."/>
            <person name="Barry K."/>
            <person name="Grigoriev I.V."/>
            <person name="Miller A.N."/>
            <person name="O'Donnell K."/>
            <person name="Stajich J.E."/>
            <person name="Bonito G."/>
        </authorList>
    </citation>
    <scope>NUCLEOTIDE SEQUENCE</scope>
    <source>
        <strain evidence="2">KOD948</strain>
    </source>
</reference>
<gene>
    <name evidence="2" type="ORF">BG011_003957</name>
</gene>
<feature type="region of interest" description="Disordered" evidence="1">
    <location>
        <begin position="1"/>
        <end position="22"/>
    </location>
</feature>
<evidence type="ECO:0000313" key="3">
    <source>
        <dbReference type="Proteomes" id="UP000726737"/>
    </source>
</evidence>
<feature type="non-terminal residue" evidence="2">
    <location>
        <position position="213"/>
    </location>
</feature>
<organism evidence="2 3">
    <name type="scientific">Mortierella polycephala</name>
    <dbReference type="NCBI Taxonomy" id="41804"/>
    <lineage>
        <taxon>Eukaryota</taxon>
        <taxon>Fungi</taxon>
        <taxon>Fungi incertae sedis</taxon>
        <taxon>Mucoromycota</taxon>
        <taxon>Mortierellomycotina</taxon>
        <taxon>Mortierellomycetes</taxon>
        <taxon>Mortierellales</taxon>
        <taxon>Mortierellaceae</taxon>
        <taxon>Mortierella</taxon>
    </lineage>
</organism>
<feature type="compositionally biased region" description="Polar residues" evidence="1">
    <location>
        <begin position="1"/>
        <end position="20"/>
    </location>
</feature>
<dbReference type="EMBL" id="JAAAJA010000259">
    <property type="protein sequence ID" value="KAG0257398.1"/>
    <property type="molecule type" value="Genomic_DNA"/>
</dbReference>
<feature type="region of interest" description="Disordered" evidence="1">
    <location>
        <begin position="34"/>
        <end position="99"/>
    </location>
</feature>
<accession>A0A9P6Q2S9</accession>
<comment type="caution">
    <text evidence="2">The sequence shown here is derived from an EMBL/GenBank/DDBJ whole genome shotgun (WGS) entry which is preliminary data.</text>
</comment>
<evidence type="ECO:0000256" key="1">
    <source>
        <dbReference type="SAM" id="MobiDB-lite"/>
    </source>
</evidence>
<feature type="region of interest" description="Disordered" evidence="1">
    <location>
        <begin position="120"/>
        <end position="213"/>
    </location>
</feature>
<feature type="compositionally biased region" description="Basic and acidic residues" evidence="1">
    <location>
        <begin position="72"/>
        <end position="83"/>
    </location>
</feature>
<name>A0A9P6Q2S9_9FUNG</name>
<dbReference type="Proteomes" id="UP000726737">
    <property type="component" value="Unassembled WGS sequence"/>
</dbReference>
<feature type="compositionally biased region" description="Low complexity" evidence="1">
    <location>
        <begin position="144"/>
        <end position="158"/>
    </location>
</feature>
<keyword evidence="3" id="KW-1185">Reference proteome</keyword>
<protein>
    <submittedName>
        <fullName evidence="2">Uncharacterized protein</fullName>
    </submittedName>
</protein>
<dbReference type="AlphaFoldDB" id="A0A9P6Q2S9"/>
<dbReference type="OrthoDB" id="2446522at2759"/>